<reference evidence="4 5" key="1">
    <citation type="journal article" date="2019" name="Genome Biol. Evol.">
        <title>The Rhododendron genome and chromosomal organization provide insight into shared whole-genome duplications across the heath family (Ericaceae).</title>
        <authorList>
            <person name="Soza V.L."/>
            <person name="Lindsley D."/>
            <person name="Waalkes A."/>
            <person name="Ramage E."/>
            <person name="Patwardhan R.P."/>
            <person name="Burton J.N."/>
            <person name="Adey A."/>
            <person name="Kumar A."/>
            <person name="Qiu R."/>
            <person name="Shendure J."/>
            <person name="Hall B."/>
        </authorList>
    </citation>
    <scope>NUCLEOTIDE SEQUENCE [LARGE SCALE GENOMIC DNA]</scope>
    <source>
        <strain evidence="4">RSF 1966-606</strain>
    </source>
</reference>
<dbReference type="NCBIfam" id="TIGR00104">
    <property type="entry name" value="tRNA_TsaA"/>
    <property type="match status" value="1"/>
</dbReference>
<accession>A0A6A4M1R9</accession>
<feature type="domain" description="TsaA-like" evidence="3">
    <location>
        <begin position="74"/>
        <end position="220"/>
    </location>
</feature>
<keyword evidence="5" id="KW-1185">Reference proteome</keyword>
<dbReference type="Gene3D" id="2.40.30.70">
    <property type="entry name" value="YaeB-like"/>
    <property type="match status" value="1"/>
</dbReference>
<dbReference type="Pfam" id="PF01980">
    <property type="entry name" value="TrmO_N"/>
    <property type="match status" value="1"/>
</dbReference>
<protein>
    <recommendedName>
        <fullName evidence="3">TsaA-like domain-containing protein</fullName>
    </recommendedName>
</protein>
<dbReference type="AlphaFoldDB" id="A0A6A4M1R9"/>
<dbReference type="Proteomes" id="UP000428333">
    <property type="component" value="Linkage Group LG02"/>
</dbReference>
<dbReference type="OrthoDB" id="4882at2759"/>
<comment type="caution">
    <text evidence="4">The sequence shown here is derived from an EMBL/GenBank/DDBJ whole genome shotgun (WGS) entry which is preliminary data.</text>
</comment>
<dbReference type="InterPro" id="IPR040372">
    <property type="entry name" value="YaeB-like"/>
</dbReference>
<organism evidence="4 5">
    <name type="scientific">Rhododendron williamsianum</name>
    <dbReference type="NCBI Taxonomy" id="262921"/>
    <lineage>
        <taxon>Eukaryota</taxon>
        <taxon>Viridiplantae</taxon>
        <taxon>Streptophyta</taxon>
        <taxon>Embryophyta</taxon>
        <taxon>Tracheophyta</taxon>
        <taxon>Spermatophyta</taxon>
        <taxon>Magnoliopsida</taxon>
        <taxon>eudicotyledons</taxon>
        <taxon>Gunneridae</taxon>
        <taxon>Pentapetalae</taxon>
        <taxon>asterids</taxon>
        <taxon>Ericales</taxon>
        <taxon>Ericaceae</taxon>
        <taxon>Ericoideae</taxon>
        <taxon>Rhodoreae</taxon>
        <taxon>Rhododendron</taxon>
    </lineage>
</organism>
<comment type="similarity">
    <text evidence="2">Belongs to the tRNA methyltransferase O family.</text>
</comment>
<evidence type="ECO:0000313" key="4">
    <source>
        <dbReference type="EMBL" id="KAE9464290.1"/>
    </source>
</evidence>
<evidence type="ECO:0000256" key="2">
    <source>
        <dbReference type="ARBA" id="ARBA00033753"/>
    </source>
</evidence>
<sequence>MALSLRCASLCHHLCIGSSLRGENERVKELEISLKSSLENCAAERQGRIRAQQALRKALAQPKLENLEATSYPMVPIAIIRSCFSTRNGTPRQPLLVPLARAQLLFDPARVPPASLEGLEEYSHCWIIYVFHLNTNLEKLWKHPSNSKFKAKVRVPKLKGEKMGLFATRSPHRPCPIGLTVAKIEEVQGRMVLVSGVDLVDGTPVLDIKPYLPYSDSINGATVPTWVKEDNPLAVVSVNFSEGFSTDLADCWTKLEKKSLYASPDEFQSLIKQVLSWDIRSLSQRSRPHNRLVQIEKSDRVDDTEDLVDYLDESASRGEGISLSSGDVIYHLILEGLNVSYRIDFDGNVLVEQVILSTHIPDSQSPVLGVGGLCGRLPLAVWLNSFVLELFLPHAAMLPLSSSLELVVLQLLFLITAELGHPLPLWWKLGLYGSHVAWLWIRLEQVIFESDNLQLINSVCNGASSCLWEIRSLVEYVLLWVLRGHGHAKVWMKEQRSGAVLYTCVTFCRLLTLYLKILQMHESGRDIAV</sequence>
<dbReference type="FunFam" id="2.40.30.70:FF:000003">
    <property type="entry name" value="tRNA (Adenine(37)-N6)-methyltransferase isoform A"/>
    <property type="match status" value="1"/>
</dbReference>
<feature type="non-terminal residue" evidence="4">
    <location>
        <position position="1"/>
    </location>
</feature>
<dbReference type="PANTHER" id="PTHR12818:SF0">
    <property type="entry name" value="TRNA (ADENINE(37)-N6)-METHYLTRANSFERASE"/>
    <property type="match status" value="1"/>
</dbReference>
<evidence type="ECO:0000259" key="3">
    <source>
        <dbReference type="PROSITE" id="PS51668"/>
    </source>
</evidence>
<dbReference type="SUPFAM" id="SSF118196">
    <property type="entry name" value="YaeB-like"/>
    <property type="match status" value="1"/>
</dbReference>
<dbReference type="InterPro" id="IPR023370">
    <property type="entry name" value="TrmO-like_N"/>
</dbReference>
<dbReference type="PANTHER" id="PTHR12818">
    <property type="entry name" value="TRNA (ADENINE(37)-N6)-METHYLTRANSFERASE"/>
    <property type="match status" value="1"/>
</dbReference>
<dbReference type="CDD" id="cd09281">
    <property type="entry name" value="UPF0066"/>
    <property type="match status" value="1"/>
</dbReference>
<gene>
    <name evidence="4" type="ORF">C3L33_03818</name>
</gene>
<dbReference type="EMBL" id="QEFC01000337">
    <property type="protein sequence ID" value="KAE9464290.1"/>
    <property type="molecule type" value="Genomic_DNA"/>
</dbReference>
<dbReference type="PROSITE" id="PS51668">
    <property type="entry name" value="TSAA_2"/>
    <property type="match status" value="1"/>
</dbReference>
<name>A0A6A4M1R9_9ERIC</name>
<dbReference type="InterPro" id="IPR036414">
    <property type="entry name" value="YaeB_N_sf"/>
</dbReference>
<dbReference type="InterPro" id="IPR036413">
    <property type="entry name" value="YaeB-like_sf"/>
</dbReference>
<keyword evidence="1" id="KW-0949">S-adenosyl-L-methionine</keyword>
<proteinExistence type="inferred from homology"/>
<evidence type="ECO:0000256" key="1">
    <source>
        <dbReference type="ARBA" id="ARBA00022691"/>
    </source>
</evidence>
<evidence type="ECO:0000313" key="5">
    <source>
        <dbReference type="Proteomes" id="UP000428333"/>
    </source>
</evidence>